<sequence>MCYHVCYGYNDVIICFLAPAC</sequence>
<proteinExistence type="predicted"/>
<protein>
    <submittedName>
        <fullName evidence="1">Uncharacterized protein</fullName>
    </submittedName>
</protein>
<reference evidence="1" key="1">
    <citation type="submission" date="2014-11" db="EMBL/GenBank/DDBJ databases">
        <authorList>
            <person name="Amaro Gonzalez C."/>
        </authorList>
    </citation>
    <scope>NUCLEOTIDE SEQUENCE</scope>
</reference>
<accession>A0A0E9VCC2</accession>
<evidence type="ECO:0000313" key="1">
    <source>
        <dbReference type="EMBL" id="JAH75120.1"/>
    </source>
</evidence>
<dbReference type="AlphaFoldDB" id="A0A0E9VCC2"/>
<name>A0A0E9VCC2_ANGAN</name>
<dbReference type="EMBL" id="GBXM01033457">
    <property type="protein sequence ID" value="JAH75120.1"/>
    <property type="molecule type" value="Transcribed_RNA"/>
</dbReference>
<organism evidence="1">
    <name type="scientific">Anguilla anguilla</name>
    <name type="common">European freshwater eel</name>
    <name type="synonym">Muraena anguilla</name>
    <dbReference type="NCBI Taxonomy" id="7936"/>
    <lineage>
        <taxon>Eukaryota</taxon>
        <taxon>Metazoa</taxon>
        <taxon>Chordata</taxon>
        <taxon>Craniata</taxon>
        <taxon>Vertebrata</taxon>
        <taxon>Euteleostomi</taxon>
        <taxon>Actinopterygii</taxon>
        <taxon>Neopterygii</taxon>
        <taxon>Teleostei</taxon>
        <taxon>Anguilliformes</taxon>
        <taxon>Anguillidae</taxon>
        <taxon>Anguilla</taxon>
    </lineage>
</organism>
<reference evidence="1" key="2">
    <citation type="journal article" date="2015" name="Fish Shellfish Immunol.">
        <title>Early steps in the European eel (Anguilla anguilla)-Vibrio vulnificus interaction in the gills: Role of the RtxA13 toxin.</title>
        <authorList>
            <person name="Callol A."/>
            <person name="Pajuelo D."/>
            <person name="Ebbesson L."/>
            <person name="Teles M."/>
            <person name="MacKenzie S."/>
            <person name="Amaro C."/>
        </authorList>
    </citation>
    <scope>NUCLEOTIDE SEQUENCE</scope>
</reference>